<dbReference type="Pfam" id="PF10906">
    <property type="entry name" value="Mrx7"/>
    <property type="match status" value="1"/>
</dbReference>
<dbReference type="Proteomes" id="UP000799536">
    <property type="component" value="Unassembled WGS sequence"/>
</dbReference>
<name>A0A9P4JG05_9PLEO</name>
<evidence type="ECO:0000313" key="1">
    <source>
        <dbReference type="EMBL" id="KAF2196564.1"/>
    </source>
</evidence>
<evidence type="ECO:0000313" key="2">
    <source>
        <dbReference type="Proteomes" id="UP000799536"/>
    </source>
</evidence>
<accession>A0A9P4JG05</accession>
<keyword evidence="2" id="KW-1185">Reference proteome</keyword>
<organism evidence="1 2">
    <name type="scientific">Delitschia confertaspora ATCC 74209</name>
    <dbReference type="NCBI Taxonomy" id="1513339"/>
    <lineage>
        <taxon>Eukaryota</taxon>
        <taxon>Fungi</taxon>
        <taxon>Dikarya</taxon>
        <taxon>Ascomycota</taxon>
        <taxon>Pezizomycotina</taxon>
        <taxon>Dothideomycetes</taxon>
        <taxon>Pleosporomycetidae</taxon>
        <taxon>Pleosporales</taxon>
        <taxon>Delitschiaceae</taxon>
        <taxon>Delitschia</taxon>
    </lineage>
</organism>
<dbReference type="EMBL" id="ML994365">
    <property type="protein sequence ID" value="KAF2196564.1"/>
    <property type="molecule type" value="Genomic_DNA"/>
</dbReference>
<dbReference type="AlphaFoldDB" id="A0A9P4JG05"/>
<protein>
    <submittedName>
        <fullName evidence="1">Uncharacterized protein</fullName>
    </submittedName>
</protein>
<dbReference type="OrthoDB" id="4138121at2759"/>
<comment type="caution">
    <text evidence="1">The sequence shown here is derived from an EMBL/GenBank/DDBJ whole genome shotgun (WGS) entry which is preliminary data.</text>
</comment>
<dbReference type="InterPro" id="IPR020301">
    <property type="entry name" value="Mrx7"/>
</dbReference>
<gene>
    <name evidence="1" type="ORF">GQ43DRAFT_484847</name>
</gene>
<proteinExistence type="predicted"/>
<reference evidence="1" key="1">
    <citation type="journal article" date="2020" name="Stud. Mycol.">
        <title>101 Dothideomycetes genomes: a test case for predicting lifestyles and emergence of pathogens.</title>
        <authorList>
            <person name="Haridas S."/>
            <person name="Albert R."/>
            <person name="Binder M."/>
            <person name="Bloem J."/>
            <person name="Labutti K."/>
            <person name="Salamov A."/>
            <person name="Andreopoulos B."/>
            <person name="Baker S."/>
            <person name="Barry K."/>
            <person name="Bills G."/>
            <person name="Bluhm B."/>
            <person name="Cannon C."/>
            <person name="Castanera R."/>
            <person name="Culley D."/>
            <person name="Daum C."/>
            <person name="Ezra D."/>
            <person name="Gonzalez J."/>
            <person name="Henrissat B."/>
            <person name="Kuo A."/>
            <person name="Liang C."/>
            <person name="Lipzen A."/>
            <person name="Lutzoni F."/>
            <person name="Magnuson J."/>
            <person name="Mondo S."/>
            <person name="Nolan M."/>
            <person name="Ohm R."/>
            <person name="Pangilinan J."/>
            <person name="Park H.-J."/>
            <person name="Ramirez L."/>
            <person name="Alfaro M."/>
            <person name="Sun H."/>
            <person name="Tritt A."/>
            <person name="Yoshinaga Y."/>
            <person name="Zwiers L.-H."/>
            <person name="Turgeon B."/>
            <person name="Goodwin S."/>
            <person name="Spatafora J."/>
            <person name="Crous P."/>
            <person name="Grigoriev I."/>
        </authorList>
    </citation>
    <scope>NUCLEOTIDE SEQUENCE</scope>
    <source>
        <strain evidence="1">ATCC 74209</strain>
    </source>
</reference>
<sequence>MWFAAFEAWAVQKLVRSPLFNQAIHKVYRKVNGLPPIEPQNGGGRTGPSALDHFKDEVKDQLKVMFWQQKPKK</sequence>